<accession>A0A2S9QH56</accession>
<protein>
    <submittedName>
        <fullName evidence="1">Uncharacterized protein</fullName>
    </submittedName>
</protein>
<reference evidence="1 2" key="1">
    <citation type="submission" date="2018-02" db="EMBL/GenBank/DDBJ databases">
        <title>Whole genome sequencing of endophytic bacterium.</title>
        <authorList>
            <person name="Eedara R."/>
            <person name="Podile A.R."/>
        </authorList>
    </citation>
    <scope>NUCLEOTIDE SEQUENCE [LARGE SCALE GENOMIC DNA]</scope>
    <source>
        <strain evidence="1 2">RP1T</strain>
    </source>
</reference>
<keyword evidence="2" id="KW-1185">Reference proteome</keyword>
<organism evidence="1 2">
    <name type="scientific">Labrys okinawensis</name>
    <dbReference type="NCBI Taxonomy" id="346911"/>
    <lineage>
        <taxon>Bacteria</taxon>
        <taxon>Pseudomonadati</taxon>
        <taxon>Pseudomonadota</taxon>
        <taxon>Alphaproteobacteria</taxon>
        <taxon>Hyphomicrobiales</taxon>
        <taxon>Xanthobacteraceae</taxon>
        <taxon>Labrys</taxon>
    </lineage>
</organism>
<dbReference type="Proteomes" id="UP000237682">
    <property type="component" value="Unassembled WGS sequence"/>
</dbReference>
<dbReference type="EMBL" id="PUEJ01000002">
    <property type="protein sequence ID" value="PRH88689.1"/>
    <property type="molecule type" value="Genomic_DNA"/>
</dbReference>
<sequence>MNARRRVTVGRSEETDRRSWSSTFVIAGPVPAIQGRSLNEQRKLDARDRPGHDKIELFRPRCDC</sequence>
<comment type="caution">
    <text evidence="1">The sequence shown here is derived from an EMBL/GenBank/DDBJ whole genome shotgun (WGS) entry which is preliminary data.</text>
</comment>
<evidence type="ECO:0000313" key="2">
    <source>
        <dbReference type="Proteomes" id="UP000237682"/>
    </source>
</evidence>
<name>A0A2S9QH56_9HYPH</name>
<gene>
    <name evidence="1" type="ORF">C5L14_05545</name>
</gene>
<dbReference type="OrthoDB" id="8255893at2"/>
<proteinExistence type="predicted"/>
<evidence type="ECO:0000313" key="1">
    <source>
        <dbReference type="EMBL" id="PRH88689.1"/>
    </source>
</evidence>
<dbReference type="AlphaFoldDB" id="A0A2S9QH56"/>